<keyword evidence="4" id="KW-1133">Transmembrane helix</keyword>
<dbReference type="InterPro" id="IPR032675">
    <property type="entry name" value="LRR_dom_sf"/>
</dbReference>
<dbReference type="PANTHER" id="PTHR48060:SF19">
    <property type="entry name" value="LEUCINE-RICH REPEAT-CONTAINING N-TERMINAL PLANT-TYPE DOMAIN-CONTAINING PROTEIN"/>
    <property type="match status" value="1"/>
</dbReference>
<sequence>MEKVGVVTKPNNEDFLLVTNTLLPLALAFTIFCVVETAWQNDTLALTQFRLQTDTHDNLLSNWTKADACSAAWLGAECSSNDRVVGLSLPSLNLYGPIDSLSPLVYLRFLDLHENLCLLLRLDISDNNI</sequence>
<dbReference type="Proteomes" id="UP000743370">
    <property type="component" value="Unassembled WGS sequence"/>
</dbReference>
<keyword evidence="2" id="KW-0732">Signal</keyword>
<name>A0A8T0KJE7_PHAAN</name>
<dbReference type="PANTHER" id="PTHR48060">
    <property type="entry name" value="DNA DAMAGE-REPAIR/TOLERATION PROTEIN DRT100"/>
    <property type="match status" value="1"/>
</dbReference>
<organism evidence="6 7">
    <name type="scientific">Phaseolus angularis</name>
    <name type="common">Azuki bean</name>
    <name type="synonym">Vigna angularis</name>
    <dbReference type="NCBI Taxonomy" id="3914"/>
    <lineage>
        <taxon>Eukaryota</taxon>
        <taxon>Viridiplantae</taxon>
        <taxon>Streptophyta</taxon>
        <taxon>Embryophyta</taxon>
        <taxon>Tracheophyta</taxon>
        <taxon>Spermatophyta</taxon>
        <taxon>Magnoliopsida</taxon>
        <taxon>eudicotyledons</taxon>
        <taxon>Gunneridae</taxon>
        <taxon>Pentapetalae</taxon>
        <taxon>rosids</taxon>
        <taxon>fabids</taxon>
        <taxon>Fabales</taxon>
        <taxon>Fabaceae</taxon>
        <taxon>Papilionoideae</taxon>
        <taxon>50 kb inversion clade</taxon>
        <taxon>NPAAA clade</taxon>
        <taxon>indigoferoid/millettioid clade</taxon>
        <taxon>Phaseoleae</taxon>
        <taxon>Vigna</taxon>
    </lineage>
</organism>
<protein>
    <submittedName>
        <fullName evidence="6">Leucine-rich repeat receptor-like protein</fullName>
    </submittedName>
</protein>
<keyword evidence="1" id="KW-0433">Leucine-rich repeat</keyword>
<dbReference type="Gene3D" id="3.80.10.10">
    <property type="entry name" value="Ribonuclease Inhibitor"/>
    <property type="match status" value="1"/>
</dbReference>
<evidence type="ECO:0000313" key="7">
    <source>
        <dbReference type="Proteomes" id="UP000743370"/>
    </source>
</evidence>
<comment type="caution">
    <text evidence="6">The sequence shown here is derived from an EMBL/GenBank/DDBJ whole genome shotgun (WGS) entry which is preliminary data.</text>
</comment>
<dbReference type="InterPro" id="IPR053211">
    <property type="entry name" value="DNA_repair-toleration"/>
</dbReference>
<keyword evidence="6" id="KW-0675">Receptor</keyword>
<reference evidence="6 7" key="1">
    <citation type="submission" date="2020-05" db="EMBL/GenBank/DDBJ databases">
        <title>Vigna angularis (adzuki bean) Var. LongXiaoDou No. 4 denovo assembly.</title>
        <authorList>
            <person name="Xiang H."/>
        </authorList>
    </citation>
    <scope>NUCLEOTIDE SEQUENCE [LARGE SCALE GENOMIC DNA]</scope>
    <source>
        <tissue evidence="6">Leaf</tissue>
    </source>
</reference>
<evidence type="ECO:0000259" key="5">
    <source>
        <dbReference type="Pfam" id="PF08263"/>
    </source>
</evidence>
<dbReference type="Pfam" id="PF08263">
    <property type="entry name" value="LRRNT_2"/>
    <property type="match status" value="1"/>
</dbReference>
<evidence type="ECO:0000256" key="3">
    <source>
        <dbReference type="ARBA" id="ARBA00022737"/>
    </source>
</evidence>
<evidence type="ECO:0000256" key="1">
    <source>
        <dbReference type="ARBA" id="ARBA00022614"/>
    </source>
</evidence>
<dbReference type="EMBL" id="JABFOF010000004">
    <property type="protein sequence ID" value="KAG2399428.1"/>
    <property type="molecule type" value="Genomic_DNA"/>
</dbReference>
<evidence type="ECO:0000313" key="6">
    <source>
        <dbReference type="EMBL" id="KAG2399428.1"/>
    </source>
</evidence>
<evidence type="ECO:0000256" key="2">
    <source>
        <dbReference type="ARBA" id="ARBA00022729"/>
    </source>
</evidence>
<dbReference type="SUPFAM" id="SSF52058">
    <property type="entry name" value="L domain-like"/>
    <property type="match status" value="1"/>
</dbReference>
<keyword evidence="3" id="KW-0677">Repeat</keyword>
<gene>
    <name evidence="6" type="ORF">HKW66_Vig0080900</name>
</gene>
<keyword evidence="4" id="KW-0812">Transmembrane</keyword>
<dbReference type="AlphaFoldDB" id="A0A8T0KJE7"/>
<evidence type="ECO:0000256" key="4">
    <source>
        <dbReference type="SAM" id="Phobius"/>
    </source>
</evidence>
<feature type="domain" description="Leucine-rich repeat-containing N-terminal plant-type" evidence="5">
    <location>
        <begin position="41"/>
        <end position="79"/>
    </location>
</feature>
<keyword evidence="4" id="KW-0472">Membrane</keyword>
<accession>A0A8T0KJE7</accession>
<proteinExistence type="predicted"/>
<dbReference type="InterPro" id="IPR013210">
    <property type="entry name" value="LRR_N_plant-typ"/>
</dbReference>
<feature type="transmembrane region" description="Helical" evidence="4">
    <location>
        <begin position="15"/>
        <end position="35"/>
    </location>
</feature>